<feature type="compositionally biased region" description="Basic and acidic residues" evidence="1">
    <location>
        <begin position="70"/>
        <end position="93"/>
    </location>
</feature>
<comment type="caution">
    <text evidence="2">The sequence shown here is derived from an EMBL/GenBank/DDBJ whole genome shotgun (WGS) entry which is preliminary data.</text>
</comment>
<dbReference type="EMBL" id="JBFOLJ010000009">
    <property type="protein sequence ID" value="KAL2509047.1"/>
    <property type="molecule type" value="Genomic_DNA"/>
</dbReference>
<evidence type="ECO:0000313" key="2">
    <source>
        <dbReference type="EMBL" id="KAL2509047.1"/>
    </source>
</evidence>
<feature type="region of interest" description="Disordered" evidence="1">
    <location>
        <begin position="70"/>
        <end position="120"/>
    </location>
</feature>
<dbReference type="AlphaFoldDB" id="A0ABD1T8K1"/>
<proteinExistence type="predicted"/>
<name>A0ABD1T8K1_9LAMI</name>
<gene>
    <name evidence="2" type="ORF">Fot_32694</name>
</gene>
<dbReference type="Proteomes" id="UP001604277">
    <property type="component" value="Unassembled WGS sequence"/>
</dbReference>
<sequence length="146" mass="15867">MAGFYFSKIPVFKIIGAGVESGKVTISPQLSISSRASVLVATVSLVLKTIGTFSSSLHLKESLLSSENVRRQDKGKEIANDEGEKVVPKRTVGDEDDAMDSRRVKRGQITPPQETGESTPSLFLLITDGPNASILSLVRMNWTQQF</sequence>
<feature type="compositionally biased region" description="Polar residues" evidence="1">
    <location>
        <begin position="110"/>
        <end position="120"/>
    </location>
</feature>
<protein>
    <submittedName>
        <fullName evidence="2">Uncharacterized protein</fullName>
    </submittedName>
</protein>
<evidence type="ECO:0000256" key="1">
    <source>
        <dbReference type="SAM" id="MobiDB-lite"/>
    </source>
</evidence>
<organism evidence="2 3">
    <name type="scientific">Forsythia ovata</name>
    <dbReference type="NCBI Taxonomy" id="205694"/>
    <lineage>
        <taxon>Eukaryota</taxon>
        <taxon>Viridiplantae</taxon>
        <taxon>Streptophyta</taxon>
        <taxon>Embryophyta</taxon>
        <taxon>Tracheophyta</taxon>
        <taxon>Spermatophyta</taxon>
        <taxon>Magnoliopsida</taxon>
        <taxon>eudicotyledons</taxon>
        <taxon>Gunneridae</taxon>
        <taxon>Pentapetalae</taxon>
        <taxon>asterids</taxon>
        <taxon>lamiids</taxon>
        <taxon>Lamiales</taxon>
        <taxon>Oleaceae</taxon>
        <taxon>Forsythieae</taxon>
        <taxon>Forsythia</taxon>
    </lineage>
</organism>
<reference evidence="3" key="1">
    <citation type="submission" date="2024-07" db="EMBL/GenBank/DDBJ databases">
        <title>Two chromosome-level genome assemblies of Korean endemic species Abeliophyllum distichum and Forsythia ovata (Oleaceae).</title>
        <authorList>
            <person name="Jang H."/>
        </authorList>
    </citation>
    <scope>NUCLEOTIDE SEQUENCE [LARGE SCALE GENOMIC DNA]</scope>
</reference>
<evidence type="ECO:0000313" key="3">
    <source>
        <dbReference type="Proteomes" id="UP001604277"/>
    </source>
</evidence>
<accession>A0ABD1T8K1</accession>
<keyword evidence="3" id="KW-1185">Reference proteome</keyword>